<feature type="transmembrane region" description="Helical" evidence="13">
    <location>
        <begin position="105"/>
        <end position="127"/>
    </location>
</feature>
<dbReference type="InterPro" id="IPR050222">
    <property type="entry name" value="MATE_MdtK"/>
</dbReference>
<dbReference type="GO" id="GO:0005886">
    <property type="term" value="C:plasma membrane"/>
    <property type="evidence" value="ECO:0007669"/>
    <property type="project" value="UniProtKB-SubCell"/>
</dbReference>
<dbReference type="GO" id="GO:0006811">
    <property type="term" value="P:monoatomic ion transport"/>
    <property type="evidence" value="ECO:0007669"/>
    <property type="project" value="UniProtKB-KW"/>
</dbReference>
<dbReference type="PANTHER" id="PTHR43298:SF2">
    <property type="entry name" value="FMN_FAD EXPORTER YEEO-RELATED"/>
    <property type="match status" value="1"/>
</dbReference>
<evidence type="ECO:0000256" key="2">
    <source>
        <dbReference type="ARBA" id="ARBA00004651"/>
    </source>
</evidence>
<keyword evidence="5" id="KW-0813">Transport</keyword>
<dbReference type="Proteomes" id="UP000623678">
    <property type="component" value="Unassembled WGS sequence"/>
</dbReference>
<dbReference type="GO" id="GO:0042910">
    <property type="term" value="F:xenobiotic transmembrane transporter activity"/>
    <property type="evidence" value="ECO:0007669"/>
    <property type="project" value="InterPro"/>
</dbReference>
<comment type="similarity">
    <text evidence="3">Belongs to the multi antimicrobial extrusion (MATE) (TC 2.A.66.1) family.</text>
</comment>
<evidence type="ECO:0000256" key="5">
    <source>
        <dbReference type="ARBA" id="ARBA00022448"/>
    </source>
</evidence>
<evidence type="ECO:0000313" key="15">
    <source>
        <dbReference type="Proteomes" id="UP000623678"/>
    </source>
</evidence>
<comment type="subcellular location">
    <subcellularLocation>
        <location evidence="2">Cell membrane</location>
        <topology evidence="2">Multi-pass membrane protein</topology>
    </subcellularLocation>
</comment>
<keyword evidence="6" id="KW-0050">Antiport</keyword>
<dbReference type="CDD" id="cd13138">
    <property type="entry name" value="MATE_yoeA_like"/>
    <property type="match status" value="1"/>
</dbReference>
<name>A0A926EQ46_9FIRM</name>
<feature type="transmembrane region" description="Helical" evidence="13">
    <location>
        <begin position="363"/>
        <end position="384"/>
    </location>
</feature>
<comment type="caution">
    <text evidence="14">The sequence shown here is derived from an EMBL/GenBank/DDBJ whole genome shotgun (WGS) entry which is preliminary data.</text>
</comment>
<keyword evidence="10" id="KW-0406">Ion transport</keyword>
<feature type="transmembrane region" description="Helical" evidence="13">
    <location>
        <begin position="330"/>
        <end position="351"/>
    </location>
</feature>
<keyword evidence="15" id="KW-1185">Reference proteome</keyword>
<keyword evidence="8 13" id="KW-0812">Transmembrane</keyword>
<feature type="transmembrane region" description="Helical" evidence="13">
    <location>
        <begin position="396"/>
        <end position="418"/>
    </location>
</feature>
<reference evidence="14" key="1">
    <citation type="submission" date="2020-08" db="EMBL/GenBank/DDBJ databases">
        <title>Genome public.</title>
        <authorList>
            <person name="Liu C."/>
            <person name="Sun Q."/>
        </authorList>
    </citation>
    <scope>NUCLEOTIDE SEQUENCE</scope>
    <source>
        <strain evidence="14">NSJ-64</strain>
    </source>
</reference>
<feature type="transmembrane region" description="Helical" evidence="13">
    <location>
        <begin position="176"/>
        <end position="199"/>
    </location>
</feature>
<evidence type="ECO:0000256" key="6">
    <source>
        <dbReference type="ARBA" id="ARBA00022449"/>
    </source>
</evidence>
<dbReference type="InterPro" id="IPR002528">
    <property type="entry name" value="MATE_fam"/>
</dbReference>
<evidence type="ECO:0000256" key="8">
    <source>
        <dbReference type="ARBA" id="ARBA00022692"/>
    </source>
</evidence>
<evidence type="ECO:0000256" key="7">
    <source>
        <dbReference type="ARBA" id="ARBA00022475"/>
    </source>
</evidence>
<feature type="transmembrane region" description="Helical" evidence="13">
    <location>
        <begin position="70"/>
        <end position="93"/>
    </location>
</feature>
<dbReference type="EMBL" id="JACRTD010000002">
    <property type="protein sequence ID" value="MBC8584617.1"/>
    <property type="molecule type" value="Genomic_DNA"/>
</dbReference>
<keyword evidence="9 13" id="KW-1133">Transmembrane helix</keyword>
<keyword evidence="11 13" id="KW-0472">Membrane</keyword>
<dbReference type="Pfam" id="PF01554">
    <property type="entry name" value="MatE"/>
    <property type="match status" value="2"/>
</dbReference>
<evidence type="ECO:0000256" key="10">
    <source>
        <dbReference type="ARBA" id="ARBA00023065"/>
    </source>
</evidence>
<dbReference type="AlphaFoldDB" id="A0A926EQ46"/>
<evidence type="ECO:0000256" key="9">
    <source>
        <dbReference type="ARBA" id="ARBA00022989"/>
    </source>
</evidence>
<evidence type="ECO:0000256" key="12">
    <source>
        <dbReference type="ARBA" id="ARBA00031636"/>
    </source>
</evidence>
<evidence type="ECO:0000256" key="1">
    <source>
        <dbReference type="ARBA" id="ARBA00003408"/>
    </source>
</evidence>
<evidence type="ECO:0000256" key="11">
    <source>
        <dbReference type="ARBA" id="ARBA00023136"/>
    </source>
</evidence>
<accession>A0A926EQ46</accession>
<protein>
    <recommendedName>
        <fullName evidence="4">Probable multidrug resistance protein NorM</fullName>
    </recommendedName>
    <alternativeName>
        <fullName evidence="12">Multidrug-efflux transporter</fullName>
    </alternativeName>
</protein>
<dbReference type="InterPro" id="IPR048279">
    <property type="entry name" value="MdtK-like"/>
</dbReference>
<evidence type="ECO:0000256" key="3">
    <source>
        <dbReference type="ARBA" id="ARBA00010199"/>
    </source>
</evidence>
<evidence type="ECO:0000313" key="14">
    <source>
        <dbReference type="EMBL" id="MBC8584617.1"/>
    </source>
</evidence>
<dbReference type="PANTHER" id="PTHR43298">
    <property type="entry name" value="MULTIDRUG RESISTANCE PROTEIN NORM-RELATED"/>
    <property type="match status" value="1"/>
</dbReference>
<proteinExistence type="inferred from homology"/>
<organism evidence="14 15">
    <name type="scientific">Youxingia wuxianensis</name>
    <dbReference type="NCBI Taxonomy" id="2763678"/>
    <lineage>
        <taxon>Bacteria</taxon>
        <taxon>Bacillati</taxon>
        <taxon>Bacillota</taxon>
        <taxon>Clostridia</taxon>
        <taxon>Eubacteriales</taxon>
        <taxon>Oscillospiraceae</taxon>
        <taxon>Youxingia</taxon>
    </lineage>
</organism>
<evidence type="ECO:0000256" key="13">
    <source>
        <dbReference type="SAM" id="Phobius"/>
    </source>
</evidence>
<dbReference type="PIRSF" id="PIRSF006603">
    <property type="entry name" value="DinF"/>
    <property type="match status" value="1"/>
</dbReference>
<dbReference type="RefSeq" id="WP_262394442.1">
    <property type="nucleotide sequence ID" value="NZ_JACRTD010000002.1"/>
</dbReference>
<dbReference type="NCBIfam" id="TIGR00797">
    <property type="entry name" value="matE"/>
    <property type="match status" value="1"/>
</dbReference>
<feature type="transmembrane region" description="Helical" evidence="13">
    <location>
        <begin position="147"/>
        <end position="164"/>
    </location>
</feature>
<comment type="function">
    <text evidence="1">Multidrug efflux pump.</text>
</comment>
<keyword evidence="7" id="KW-1003">Cell membrane</keyword>
<gene>
    <name evidence="14" type="ORF">H8705_03375</name>
</gene>
<evidence type="ECO:0000256" key="4">
    <source>
        <dbReference type="ARBA" id="ARBA00020268"/>
    </source>
</evidence>
<sequence length="456" mass="50017">MSDTQTTGAVSDKASKDMTQGSPVLLIIKFAIPLMIGDVCQQLYNMVDSIVVGRFVGKSALAALGVANPIMSIVLFLFVGICMGTAIIFSQLYGAQEYDQLKRCVSTALISGLIFTAVVCAICFFLSRWLLIISNTPADILPQAESYLKIIFVGMIFTFLYNFYSFALRAIGNTVIPLIFLLLASVLNVILDLLFVAGFQMGVQGAAIATVIAQALSSILCVLYSYIKVPLMRVKIKELIFDFILFKEIASYSFACALQQVYIYIGRCLVQGLVNSYGTDAIAAFNSASRIDALLQTPNADFVNALVTYTAQNYGAHREQRVRAGYRSGILIIPLTLLMVMPLGTLGAKWLMGWFVDPAETAIIAMGARCLTLTALAYPFTCIINHCQGIFRGVGLLRMAVFSSLISITLRVVLAYGFSPVIGIDAVFFAAPVSWLFAMLFCLFWTRRFFKQYHVS</sequence>
<feature type="transmembrane region" description="Helical" evidence="13">
    <location>
        <begin position="424"/>
        <end position="446"/>
    </location>
</feature>
<dbReference type="GO" id="GO:0015297">
    <property type="term" value="F:antiporter activity"/>
    <property type="evidence" value="ECO:0007669"/>
    <property type="project" value="UniProtKB-KW"/>
</dbReference>
<feature type="transmembrane region" description="Helical" evidence="13">
    <location>
        <begin position="205"/>
        <end position="227"/>
    </location>
</feature>